<protein>
    <submittedName>
        <fullName evidence="3">Transmembrane protein</fullName>
    </submittedName>
</protein>
<dbReference type="WBParaSite" id="Csp11.Scaffold630.g18366.t1">
    <property type="protein sequence ID" value="Csp11.Scaffold630.g18366.t1"/>
    <property type="gene ID" value="Csp11.Scaffold630.g18366"/>
</dbReference>
<organism evidence="2 3">
    <name type="scientific">Caenorhabditis tropicalis</name>
    <dbReference type="NCBI Taxonomy" id="1561998"/>
    <lineage>
        <taxon>Eukaryota</taxon>
        <taxon>Metazoa</taxon>
        <taxon>Ecdysozoa</taxon>
        <taxon>Nematoda</taxon>
        <taxon>Chromadorea</taxon>
        <taxon>Rhabditida</taxon>
        <taxon>Rhabditina</taxon>
        <taxon>Rhabditomorpha</taxon>
        <taxon>Rhabditoidea</taxon>
        <taxon>Rhabditidae</taxon>
        <taxon>Peloderinae</taxon>
        <taxon>Caenorhabditis</taxon>
    </lineage>
</organism>
<feature type="transmembrane region" description="Helical" evidence="1">
    <location>
        <begin position="49"/>
        <end position="73"/>
    </location>
</feature>
<keyword evidence="1" id="KW-0812">Transmembrane</keyword>
<keyword evidence="1" id="KW-1133">Transmembrane helix</keyword>
<accession>A0A1I7UQM2</accession>
<dbReference type="Proteomes" id="UP000095282">
    <property type="component" value="Unplaced"/>
</dbReference>
<dbReference type="eggNOG" id="ENOG502TI0Q">
    <property type="taxonomic scope" value="Eukaryota"/>
</dbReference>
<evidence type="ECO:0000256" key="1">
    <source>
        <dbReference type="SAM" id="Phobius"/>
    </source>
</evidence>
<name>A0A1I7UQM2_9PELO</name>
<proteinExistence type="predicted"/>
<reference evidence="3" key="1">
    <citation type="submission" date="2016-11" db="UniProtKB">
        <authorList>
            <consortium name="WormBaseParasite"/>
        </authorList>
    </citation>
    <scope>IDENTIFICATION</scope>
</reference>
<sequence>MIANKLLVANLIALFYSPAVITSLSSSIFYILYAFIVEISLLHPAIQNAILLLAVAASIVLIFSLIVLLLALLSNNEAPSEAGDDDD</sequence>
<evidence type="ECO:0000313" key="3">
    <source>
        <dbReference type="WBParaSite" id="Csp11.Scaffold630.g18366.t1"/>
    </source>
</evidence>
<evidence type="ECO:0000313" key="2">
    <source>
        <dbReference type="Proteomes" id="UP000095282"/>
    </source>
</evidence>
<keyword evidence="1" id="KW-0472">Membrane</keyword>
<dbReference type="AlphaFoldDB" id="A0A1I7UQM2"/>
<keyword evidence="2" id="KW-1185">Reference proteome</keyword>
<feature type="transmembrane region" description="Helical" evidence="1">
    <location>
        <begin position="12"/>
        <end position="37"/>
    </location>
</feature>